<name>A0ABT2H4N7_9MICO</name>
<dbReference type="Proteomes" id="UP001165586">
    <property type="component" value="Unassembled WGS sequence"/>
</dbReference>
<organism evidence="1 2">
    <name type="scientific">Herbiconiux daphne</name>
    <dbReference type="NCBI Taxonomy" id="2970914"/>
    <lineage>
        <taxon>Bacteria</taxon>
        <taxon>Bacillati</taxon>
        <taxon>Actinomycetota</taxon>
        <taxon>Actinomycetes</taxon>
        <taxon>Micrococcales</taxon>
        <taxon>Microbacteriaceae</taxon>
        <taxon>Herbiconiux</taxon>
    </lineage>
</organism>
<keyword evidence="2" id="KW-1185">Reference proteome</keyword>
<evidence type="ECO:0008006" key="3">
    <source>
        <dbReference type="Google" id="ProtNLM"/>
    </source>
</evidence>
<evidence type="ECO:0000313" key="1">
    <source>
        <dbReference type="EMBL" id="MCS5734905.1"/>
    </source>
</evidence>
<comment type="caution">
    <text evidence="1">The sequence shown here is derived from an EMBL/GenBank/DDBJ whole genome shotgun (WGS) entry which is preliminary data.</text>
</comment>
<protein>
    <recommendedName>
        <fullName evidence="3">TfoX N-terminal domain-containing protein</fullName>
    </recommendedName>
</protein>
<sequence>MVNELTAAAYDNLLLSLRDEEGVKVTSEGLLVHGKLFAFVEGDDLVVELSEARTADLTTRGVAAPFLDGEKSERNWVRVSDLQLWPELAEEAHDFVGEPPVGGES</sequence>
<dbReference type="EMBL" id="JANLCJ010000005">
    <property type="protein sequence ID" value="MCS5734905.1"/>
    <property type="molecule type" value="Genomic_DNA"/>
</dbReference>
<gene>
    <name evidence="1" type="ORF">N1032_14260</name>
</gene>
<accession>A0ABT2H4N7</accession>
<dbReference type="RefSeq" id="WP_259539814.1">
    <property type="nucleotide sequence ID" value="NZ_JANLCJ010000005.1"/>
</dbReference>
<reference evidence="1" key="1">
    <citation type="submission" date="2022-08" db="EMBL/GenBank/DDBJ databases">
        <authorList>
            <person name="Deng Y."/>
            <person name="Han X.-F."/>
            <person name="Zhang Y.-Q."/>
        </authorList>
    </citation>
    <scope>NUCLEOTIDE SEQUENCE</scope>
    <source>
        <strain evidence="1">CPCC 203386</strain>
    </source>
</reference>
<evidence type="ECO:0000313" key="2">
    <source>
        <dbReference type="Proteomes" id="UP001165586"/>
    </source>
</evidence>
<proteinExistence type="predicted"/>